<keyword evidence="3" id="KW-1185">Reference proteome</keyword>
<dbReference type="RefSeq" id="WP_305748607.1">
    <property type="nucleotide sequence ID" value="NZ_JAUZEE010000002.1"/>
</dbReference>
<protein>
    <submittedName>
        <fullName evidence="2">Uncharacterized protein</fullName>
    </submittedName>
</protein>
<dbReference type="InterPro" id="IPR011989">
    <property type="entry name" value="ARM-like"/>
</dbReference>
<organism evidence="2 3">
    <name type="scientific">Leptothrix discophora</name>
    <dbReference type="NCBI Taxonomy" id="89"/>
    <lineage>
        <taxon>Bacteria</taxon>
        <taxon>Pseudomonadati</taxon>
        <taxon>Pseudomonadota</taxon>
        <taxon>Betaproteobacteria</taxon>
        <taxon>Burkholderiales</taxon>
        <taxon>Sphaerotilaceae</taxon>
        <taxon>Leptothrix</taxon>
    </lineage>
</organism>
<accession>A0ABT9G0P3</accession>
<evidence type="ECO:0000256" key="1">
    <source>
        <dbReference type="SAM" id="MobiDB-lite"/>
    </source>
</evidence>
<sequence length="412" mass="45724">MEQLLLQWKSEREERWKQLPGGTAARRAGHLPRITVRLVAALVLMLVALTGAARAAGLDLHWLSHPLRSTDPTQVERLGAEFATLQREGRLGLLTELTDRPVPPVVLDPARLRAAIDSPLLLLRLAAAGRPDLTRELVERILGQRELPVLRQLVSNRAVSLTEADRQLLRGAGDAAIVGWLDRERERELERDREKARASPSASAPGGGEIPIAQARLALVSGGFDVAFRITRRPDFQPTAEELARGLASTDLPLRRLWYSLASARLSPEQVEAGLTDPDPHVRTFTLERADVRPTPAQLERACQDADFTVRYRCVQRKDFELTQARFERLLLDPNPNMLGVFRGGRRALSDAQWSPYVDAVLAGGSARLRRALADSPLPLTREQMQRGAQATEPEVRKAYCARRLTLCPASP</sequence>
<gene>
    <name evidence="2" type="ORF">Q8X39_05365</name>
</gene>
<comment type="caution">
    <text evidence="2">The sequence shown here is derived from an EMBL/GenBank/DDBJ whole genome shotgun (WGS) entry which is preliminary data.</text>
</comment>
<evidence type="ECO:0000313" key="2">
    <source>
        <dbReference type="EMBL" id="MDP4300055.1"/>
    </source>
</evidence>
<dbReference type="Gene3D" id="1.25.10.10">
    <property type="entry name" value="Leucine-rich Repeat Variant"/>
    <property type="match status" value="1"/>
</dbReference>
<evidence type="ECO:0000313" key="3">
    <source>
        <dbReference type="Proteomes" id="UP001235760"/>
    </source>
</evidence>
<name>A0ABT9G0P3_LEPDI</name>
<feature type="region of interest" description="Disordered" evidence="1">
    <location>
        <begin position="189"/>
        <end position="209"/>
    </location>
</feature>
<reference evidence="2 3" key="1">
    <citation type="submission" date="2023-08" db="EMBL/GenBank/DDBJ databases">
        <authorList>
            <person name="Roldan D.M."/>
            <person name="Menes R.J."/>
        </authorList>
    </citation>
    <scope>NUCLEOTIDE SEQUENCE [LARGE SCALE GENOMIC DNA]</scope>
    <source>
        <strain evidence="2 3">CCM 2812</strain>
    </source>
</reference>
<dbReference type="EMBL" id="JAUZEE010000002">
    <property type="protein sequence ID" value="MDP4300055.1"/>
    <property type="molecule type" value="Genomic_DNA"/>
</dbReference>
<dbReference type="SUPFAM" id="SSF48371">
    <property type="entry name" value="ARM repeat"/>
    <property type="match status" value="1"/>
</dbReference>
<dbReference type="Proteomes" id="UP001235760">
    <property type="component" value="Unassembled WGS sequence"/>
</dbReference>
<proteinExistence type="predicted"/>
<dbReference type="InterPro" id="IPR016024">
    <property type="entry name" value="ARM-type_fold"/>
</dbReference>